<dbReference type="GO" id="GO:0004888">
    <property type="term" value="F:transmembrane signaling receptor activity"/>
    <property type="evidence" value="ECO:0007669"/>
    <property type="project" value="InterPro"/>
</dbReference>
<keyword evidence="2" id="KW-1003">Cell membrane</keyword>
<feature type="transmembrane region" description="Helical" evidence="12">
    <location>
        <begin position="208"/>
        <end position="228"/>
    </location>
</feature>
<dbReference type="PANTHER" id="PTHR32089:SF112">
    <property type="entry name" value="LYSOZYME-LIKE PROTEIN-RELATED"/>
    <property type="match status" value="1"/>
</dbReference>
<evidence type="ECO:0000256" key="5">
    <source>
        <dbReference type="ARBA" id="ARBA00022519"/>
    </source>
</evidence>
<dbReference type="PANTHER" id="PTHR32089">
    <property type="entry name" value="METHYL-ACCEPTING CHEMOTAXIS PROTEIN MCPB"/>
    <property type="match status" value="1"/>
</dbReference>
<keyword evidence="5" id="KW-0997">Cell inner membrane</keyword>
<comment type="similarity">
    <text evidence="10">Belongs to the methyl-accepting chemotaxis (MCP) protein family.</text>
</comment>
<keyword evidence="16" id="KW-1185">Reference proteome</keyword>
<evidence type="ECO:0000256" key="8">
    <source>
        <dbReference type="ARBA" id="ARBA00023136"/>
    </source>
</evidence>
<keyword evidence="9 11" id="KW-0807">Transducer</keyword>
<keyword evidence="8 12" id="KW-0472">Membrane</keyword>
<dbReference type="GO" id="GO:0007165">
    <property type="term" value="P:signal transduction"/>
    <property type="evidence" value="ECO:0007669"/>
    <property type="project" value="UniProtKB-KW"/>
</dbReference>
<dbReference type="PRINTS" id="PR00260">
    <property type="entry name" value="CHEMTRNSDUCR"/>
</dbReference>
<keyword evidence="3" id="KW-0488">Methylation</keyword>
<evidence type="ECO:0000256" key="3">
    <source>
        <dbReference type="ARBA" id="ARBA00022481"/>
    </source>
</evidence>
<evidence type="ECO:0000259" key="13">
    <source>
        <dbReference type="PROSITE" id="PS50111"/>
    </source>
</evidence>
<evidence type="ECO:0000256" key="1">
    <source>
        <dbReference type="ARBA" id="ARBA00004429"/>
    </source>
</evidence>
<organism evidence="15 16">
    <name type="scientific">Actinoplanes regularis</name>
    <dbReference type="NCBI Taxonomy" id="52697"/>
    <lineage>
        <taxon>Bacteria</taxon>
        <taxon>Bacillati</taxon>
        <taxon>Actinomycetota</taxon>
        <taxon>Actinomycetes</taxon>
        <taxon>Micromonosporales</taxon>
        <taxon>Micromonosporaceae</taxon>
        <taxon>Actinoplanes</taxon>
    </lineage>
</organism>
<dbReference type="InterPro" id="IPR003660">
    <property type="entry name" value="HAMP_dom"/>
</dbReference>
<sequence length="544" mass="56271">MSASDSTMKMSATPARRRSFNDLSVSIKILSAVAVSSLVALIISILGLKELSDTNERAEWLYSSNVASINALSDIKTAFAKTRLDLTSHVVFPDQAAKTEYQEAFAADQKLTQAAFAAYRASHPANSMATIEKLEAGYSDYVKLGTQKLIPASERNDLATWRQVRNDEVTPLAKTATQLLAQMGATETADAKKNADAARSSYESSRTILIVILVVGLIVAVGLGVFVARQIVRSLREVHAVCDSLADGDLTHTAGLNSLDEPGRMGRALDTAVDNLRRTVTDLGGSAVTLAGASEELSVISAQLQTGAADAATQASAASQGTEDVNSGVQTIAAGAEQMSASIAEIASSAGQAAQVANQAMSVAERTTAQVAELGTASAEIGDVVKLITVIAEQTNLLALNATIEAARAGELGKGFAVVAGEVKDLAQQTAKATDEITSRIAAIQASSGTATEAISEITQVIQQISDYTTTIASAVEEQTATTSEMSRSVADVAANSGSLAGTVAHVAQVATATADGASSTQQAAVDLTRLSNELASIVSRFRS</sequence>
<evidence type="ECO:0000256" key="7">
    <source>
        <dbReference type="ARBA" id="ARBA00022989"/>
    </source>
</evidence>
<evidence type="ECO:0000313" key="16">
    <source>
        <dbReference type="Proteomes" id="UP000198415"/>
    </source>
</evidence>
<dbReference type="GO" id="GO:0006935">
    <property type="term" value="P:chemotaxis"/>
    <property type="evidence" value="ECO:0007669"/>
    <property type="project" value="UniProtKB-KW"/>
</dbReference>
<feature type="domain" description="Methyl-accepting transducer" evidence="13">
    <location>
        <begin position="300"/>
        <end position="532"/>
    </location>
</feature>
<keyword evidence="7 12" id="KW-1133">Transmembrane helix</keyword>
<keyword evidence="4" id="KW-0145">Chemotaxis</keyword>
<dbReference type="AlphaFoldDB" id="A0A238Y9B5"/>
<evidence type="ECO:0000256" key="10">
    <source>
        <dbReference type="ARBA" id="ARBA00029447"/>
    </source>
</evidence>
<dbReference type="Pfam" id="PF02203">
    <property type="entry name" value="TarH"/>
    <property type="match status" value="1"/>
</dbReference>
<gene>
    <name evidence="15" type="ORF">SAMN06264365_104354</name>
</gene>
<evidence type="ECO:0000313" key="15">
    <source>
        <dbReference type="EMBL" id="SNR67408.1"/>
    </source>
</evidence>
<evidence type="ECO:0000256" key="12">
    <source>
        <dbReference type="SAM" id="Phobius"/>
    </source>
</evidence>
<feature type="transmembrane region" description="Helical" evidence="12">
    <location>
        <begin position="29"/>
        <end position="48"/>
    </location>
</feature>
<dbReference type="PROSITE" id="PS50885">
    <property type="entry name" value="HAMP"/>
    <property type="match status" value="1"/>
</dbReference>
<dbReference type="Proteomes" id="UP000198415">
    <property type="component" value="Unassembled WGS sequence"/>
</dbReference>
<evidence type="ECO:0000259" key="14">
    <source>
        <dbReference type="PROSITE" id="PS50885"/>
    </source>
</evidence>
<dbReference type="GO" id="GO:0005886">
    <property type="term" value="C:plasma membrane"/>
    <property type="evidence" value="ECO:0007669"/>
    <property type="project" value="UniProtKB-SubCell"/>
</dbReference>
<reference evidence="15 16" key="1">
    <citation type="submission" date="2017-06" db="EMBL/GenBank/DDBJ databases">
        <authorList>
            <person name="Kim H.J."/>
            <person name="Triplett B.A."/>
        </authorList>
    </citation>
    <scope>NUCLEOTIDE SEQUENCE [LARGE SCALE GENOMIC DNA]</scope>
    <source>
        <strain evidence="15 16">DSM 43151</strain>
    </source>
</reference>
<dbReference type="InterPro" id="IPR003122">
    <property type="entry name" value="Tar_rcpt_lig-bd"/>
</dbReference>
<proteinExistence type="inferred from homology"/>
<protein>
    <submittedName>
        <fullName evidence="15">Methyl-accepting chemotaxis protein</fullName>
    </submittedName>
</protein>
<dbReference type="EMBL" id="FZNR01000004">
    <property type="protein sequence ID" value="SNR67408.1"/>
    <property type="molecule type" value="Genomic_DNA"/>
</dbReference>
<comment type="subcellular location">
    <subcellularLocation>
        <location evidence="1">Cell inner membrane</location>
        <topology evidence="1">Multi-pass membrane protein</topology>
    </subcellularLocation>
</comment>
<dbReference type="PROSITE" id="PS50111">
    <property type="entry name" value="CHEMOTAXIS_TRANSDUC_2"/>
    <property type="match status" value="1"/>
</dbReference>
<accession>A0A238Y9B5</accession>
<name>A0A238Y9B5_9ACTN</name>
<dbReference type="InterPro" id="IPR004089">
    <property type="entry name" value="MCPsignal_dom"/>
</dbReference>
<dbReference type="SUPFAM" id="SSF58104">
    <property type="entry name" value="Methyl-accepting chemotaxis protein (MCP) signaling domain"/>
    <property type="match status" value="1"/>
</dbReference>
<evidence type="ECO:0000256" key="11">
    <source>
        <dbReference type="PROSITE-ProRule" id="PRU00284"/>
    </source>
</evidence>
<dbReference type="OrthoDB" id="1115140at2"/>
<dbReference type="Pfam" id="PF00672">
    <property type="entry name" value="HAMP"/>
    <property type="match status" value="1"/>
</dbReference>
<keyword evidence="6 12" id="KW-0812">Transmembrane</keyword>
<dbReference type="Pfam" id="PF00015">
    <property type="entry name" value="MCPsignal"/>
    <property type="match status" value="1"/>
</dbReference>
<evidence type="ECO:0000256" key="6">
    <source>
        <dbReference type="ARBA" id="ARBA00022692"/>
    </source>
</evidence>
<dbReference type="SMART" id="SM00304">
    <property type="entry name" value="HAMP"/>
    <property type="match status" value="1"/>
</dbReference>
<feature type="domain" description="HAMP" evidence="14">
    <location>
        <begin position="229"/>
        <end position="281"/>
    </location>
</feature>
<dbReference type="SMART" id="SM00283">
    <property type="entry name" value="MA"/>
    <property type="match status" value="1"/>
</dbReference>
<evidence type="ECO:0000256" key="4">
    <source>
        <dbReference type="ARBA" id="ARBA00022500"/>
    </source>
</evidence>
<dbReference type="InterPro" id="IPR004090">
    <property type="entry name" value="Chemotax_Me-accpt_rcpt"/>
</dbReference>
<dbReference type="CDD" id="cd06225">
    <property type="entry name" value="HAMP"/>
    <property type="match status" value="1"/>
</dbReference>
<dbReference type="Gene3D" id="1.10.287.950">
    <property type="entry name" value="Methyl-accepting chemotaxis protein"/>
    <property type="match status" value="1"/>
</dbReference>
<evidence type="ECO:0000256" key="9">
    <source>
        <dbReference type="ARBA" id="ARBA00023224"/>
    </source>
</evidence>
<evidence type="ECO:0000256" key="2">
    <source>
        <dbReference type="ARBA" id="ARBA00022475"/>
    </source>
</evidence>